<keyword evidence="3" id="KW-0325">Glycoprotein</keyword>
<proteinExistence type="inferred from homology"/>
<dbReference type="STRING" id="278938.A0A4Z1JNI9"/>
<evidence type="ECO:0000256" key="1">
    <source>
        <dbReference type="ARBA" id="ARBA00005336"/>
    </source>
</evidence>
<evidence type="ECO:0000313" key="4">
    <source>
        <dbReference type="EMBL" id="TGO74884.1"/>
    </source>
</evidence>
<organism evidence="4 5">
    <name type="scientific">Botrytis elliptica</name>
    <dbReference type="NCBI Taxonomy" id="278938"/>
    <lineage>
        <taxon>Eukaryota</taxon>
        <taxon>Fungi</taxon>
        <taxon>Dikarya</taxon>
        <taxon>Ascomycota</taxon>
        <taxon>Pezizomycotina</taxon>
        <taxon>Leotiomycetes</taxon>
        <taxon>Helotiales</taxon>
        <taxon>Sclerotiniaceae</taxon>
        <taxon>Botrytis</taxon>
    </lineage>
</organism>
<dbReference type="Gene3D" id="3.20.20.300">
    <property type="entry name" value="Glycoside hydrolase, family 3, N-terminal domain"/>
    <property type="match status" value="1"/>
</dbReference>
<reference evidence="4 5" key="1">
    <citation type="submission" date="2017-12" db="EMBL/GenBank/DDBJ databases">
        <title>Comparative genomics of Botrytis spp.</title>
        <authorList>
            <person name="Valero-Jimenez C.A."/>
            <person name="Tapia P."/>
            <person name="Veloso J."/>
            <person name="Silva-Moreno E."/>
            <person name="Staats M."/>
            <person name="Valdes J.H."/>
            <person name="Van Kan J.A.L."/>
        </authorList>
    </citation>
    <scope>NUCLEOTIDE SEQUENCE [LARGE SCALE GENOMIC DNA]</scope>
    <source>
        <strain evidence="4 5">Be9601</strain>
    </source>
</reference>
<dbReference type="Proteomes" id="UP000297229">
    <property type="component" value="Unassembled WGS sequence"/>
</dbReference>
<accession>A0A4Z1JNI9</accession>
<keyword evidence="5" id="KW-1185">Reference proteome</keyword>
<gene>
    <name evidence="4" type="ORF">BELL_0250g00170</name>
</gene>
<comment type="similarity">
    <text evidence="1">Belongs to the glycosyl hydrolase 3 family.</text>
</comment>
<dbReference type="InterPro" id="IPR017853">
    <property type="entry name" value="GH"/>
</dbReference>
<dbReference type="EMBL" id="PQXM01000249">
    <property type="protein sequence ID" value="TGO74884.1"/>
    <property type="molecule type" value="Genomic_DNA"/>
</dbReference>
<sequence length="69" mass="7580">MDYVPVANKYLEPKTSIIEVRSFSGDPETAQVKGLQQNGILSCAKHPHVHDNTADDSQYGLPAVLKNKN</sequence>
<dbReference type="InterPro" id="IPR036962">
    <property type="entry name" value="Glyco_hydro_3_N_sf"/>
</dbReference>
<protein>
    <submittedName>
        <fullName evidence="4">Uncharacterized protein</fullName>
    </submittedName>
</protein>
<evidence type="ECO:0000256" key="2">
    <source>
        <dbReference type="ARBA" id="ARBA00022801"/>
    </source>
</evidence>
<dbReference type="GO" id="GO:0004553">
    <property type="term" value="F:hydrolase activity, hydrolyzing O-glycosyl compounds"/>
    <property type="evidence" value="ECO:0007669"/>
    <property type="project" value="InterPro"/>
</dbReference>
<evidence type="ECO:0000256" key="3">
    <source>
        <dbReference type="ARBA" id="ARBA00023180"/>
    </source>
</evidence>
<dbReference type="AlphaFoldDB" id="A0A4Z1JNI9"/>
<comment type="caution">
    <text evidence="4">The sequence shown here is derived from an EMBL/GenBank/DDBJ whole genome shotgun (WGS) entry which is preliminary data.</text>
</comment>
<evidence type="ECO:0000313" key="5">
    <source>
        <dbReference type="Proteomes" id="UP000297229"/>
    </source>
</evidence>
<dbReference type="SUPFAM" id="SSF51445">
    <property type="entry name" value="(Trans)glycosidases"/>
    <property type="match status" value="1"/>
</dbReference>
<dbReference type="GO" id="GO:0005975">
    <property type="term" value="P:carbohydrate metabolic process"/>
    <property type="evidence" value="ECO:0007669"/>
    <property type="project" value="InterPro"/>
</dbReference>
<keyword evidence="2" id="KW-0378">Hydrolase</keyword>
<name>A0A4Z1JNI9_9HELO</name>